<name>A0A4U9CVU6_RAOTE</name>
<gene>
    <name evidence="9" type="primary">stp_1</name>
    <name evidence="9" type="ORF">NCTC9185_01050</name>
</gene>
<feature type="transmembrane region" description="Helical" evidence="7">
    <location>
        <begin position="54"/>
        <end position="74"/>
    </location>
</feature>
<keyword evidence="2" id="KW-0813">Transport</keyword>
<evidence type="ECO:0000256" key="7">
    <source>
        <dbReference type="SAM" id="Phobius"/>
    </source>
</evidence>
<reference evidence="9 10" key="1">
    <citation type="submission" date="2019-04" db="EMBL/GenBank/DDBJ databases">
        <authorList>
            <consortium name="Pathogen Informatics"/>
        </authorList>
    </citation>
    <scope>NUCLEOTIDE SEQUENCE [LARGE SCALE GENOMIC DNA]</scope>
    <source>
        <strain evidence="9 10">NCTC9185</strain>
    </source>
</reference>
<evidence type="ECO:0000313" key="9">
    <source>
        <dbReference type="EMBL" id="VTN09167.1"/>
    </source>
</evidence>
<evidence type="ECO:0000256" key="1">
    <source>
        <dbReference type="ARBA" id="ARBA00004651"/>
    </source>
</evidence>
<sequence length="509" mass="52887">MLSFTTSFLRRPGSPAAASVFIAAMLLPFSFTGGVVTTPAISHALGGSPAALSWLTNGFMLTFGGFLLSAGVIADAVGRKRVFILGLLLFCLSCLLIYLAENTAAIGVLRSLQGVAAAMTLAGGSAVLAQLYDGVARTRAFSVLGTLFGAGLAFGPLAIGYITDALGWRWVYASIALLSGTVMLAGALFIPAAQIGSRQKVDYAGLALFTAALVLFTAGIMLVPTWGFLSLRGLALFITALVLFTAFTARCLKVAYPVFDISLMRHPRFVGVLLLPVATCYCYVVLLIIVPLHFMGGDGLNETQSAFYLMALTAPMLIFPSFAALLTRWFTPGSVSAAGLILSAAGLLILGQALQGTSGTLLLFALALTGAGAALPWGLMDGLAISSVPVEKAGMAAGLFNTVRVAGEGIALAMVSAFLVEMNALSLRRVLPGYAPDIIDNAATWLGGGNTARAAALLPGLSHALLRESYDSAYVWLFRVLAAITVLCALLVWRTLGQNSRAYPAPGIG</sequence>
<accession>A0A4U9CVU6</accession>
<dbReference type="CDD" id="cd17321">
    <property type="entry name" value="MFS_MMR_MDR_like"/>
    <property type="match status" value="1"/>
</dbReference>
<feature type="transmembrane region" description="Helical" evidence="7">
    <location>
        <begin position="203"/>
        <end position="223"/>
    </location>
</feature>
<dbReference type="PANTHER" id="PTHR42718:SF9">
    <property type="entry name" value="MAJOR FACILITATOR SUPERFAMILY MULTIDRUG TRANSPORTER MFSC"/>
    <property type="match status" value="1"/>
</dbReference>
<dbReference type="AlphaFoldDB" id="A0A4U9CVU6"/>
<keyword evidence="3" id="KW-1003">Cell membrane</keyword>
<keyword evidence="4 7" id="KW-0812">Transmembrane</keyword>
<feature type="transmembrane region" description="Helical" evidence="7">
    <location>
        <begin position="360"/>
        <end position="379"/>
    </location>
</feature>
<dbReference type="Gene3D" id="1.20.1720.10">
    <property type="entry name" value="Multidrug resistance protein D"/>
    <property type="match status" value="1"/>
</dbReference>
<dbReference type="InterPro" id="IPR011701">
    <property type="entry name" value="MFS"/>
</dbReference>
<evidence type="ECO:0000256" key="6">
    <source>
        <dbReference type="ARBA" id="ARBA00023136"/>
    </source>
</evidence>
<evidence type="ECO:0000256" key="5">
    <source>
        <dbReference type="ARBA" id="ARBA00022989"/>
    </source>
</evidence>
<evidence type="ECO:0000259" key="8">
    <source>
        <dbReference type="PROSITE" id="PS50850"/>
    </source>
</evidence>
<dbReference type="RefSeq" id="WP_143991881.1">
    <property type="nucleotide sequence ID" value="NZ_JBFPGJ010000002.1"/>
</dbReference>
<dbReference type="Pfam" id="PF07690">
    <property type="entry name" value="MFS_1"/>
    <property type="match status" value="1"/>
</dbReference>
<evidence type="ECO:0000256" key="4">
    <source>
        <dbReference type="ARBA" id="ARBA00022692"/>
    </source>
</evidence>
<protein>
    <submittedName>
        <fullName evidence="9">Spectinomycin tetracycline efflux pump</fullName>
    </submittedName>
</protein>
<dbReference type="PROSITE" id="PS50850">
    <property type="entry name" value="MFS"/>
    <property type="match status" value="1"/>
</dbReference>
<keyword evidence="5 7" id="KW-1133">Transmembrane helix</keyword>
<evidence type="ECO:0000256" key="3">
    <source>
        <dbReference type="ARBA" id="ARBA00022475"/>
    </source>
</evidence>
<feature type="transmembrane region" description="Helical" evidence="7">
    <location>
        <begin position="81"/>
        <end position="100"/>
    </location>
</feature>
<feature type="domain" description="Major facilitator superfamily (MFS) profile" evidence="8">
    <location>
        <begin position="16"/>
        <end position="500"/>
    </location>
</feature>
<feature type="transmembrane region" description="Helical" evidence="7">
    <location>
        <begin position="333"/>
        <end position="354"/>
    </location>
</feature>
<organism evidence="9 10">
    <name type="scientific">Raoultella terrigena</name>
    <name type="common">Klebsiella terrigena</name>
    <dbReference type="NCBI Taxonomy" id="577"/>
    <lineage>
        <taxon>Bacteria</taxon>
        <taxon>Pseudomonadati</taxon>
        <taxon>Pseudomonadota</taxon>
        <taxon>Gammaproteobacteria</taxon>
        <taxon>Enterobacterales</taxon>
        <taxon>Enterobacteriaceae</taxon>
        <taxon>Klebsiella/Raoultella group</taxon>
        <taxon>Raoultella</taxon>
    </lineage>
</organism>
<dbReference type="PANTHER" id="PTHR42718">
    <property type="entry name" value="MAJOR FACILITATOR SUPERFAMILY MULTIDRUG TRANSPORTER MFSC"/>
    <property type="match status" value="1"/>
</dbReference>
<evidence type="ECO:0000256" key="2">
    <source>
        <dbReference type="ARBA" id="ARBA00022448"/>
    </source>
</evidence>
<dbReference type="InterPro" id="IPR020846">
    <property type="entry name" value="MFS_dom"/>
</dbReference>
<proteinExistence type="predicted"/>
<dbReference type="GO" id="GO:0005886">
    <property type="term" value="C:plasma membrane"/>
    <property type="evidence" value="ECO:0007669"/>
    <property type="project" value="UniProtKB-SubCell"/>
</dbReference>
<dbReference type="Proteomes" id="UP000339249">
    <property type="component" value="Unassembled WGS sequence"/>
</dbReference>
<feature type="transmembrane region" description="Helical" evidence="7">
    <location>
        <begin position="169"/>
        <end position="191"/>
    </location>
</feature>
<dbReference type="Gene3D" id="1.20.1250.20">
    <property type="entry name" value="MFS general substrate transporter like domains"/>
    <property type="match status" value="1"/>
</dbReference>
<evidence type="ECO:0000313" key="10">
    <source>
        <dbReference type="Proteomes" id="UP000339249"/>
    </source>
</evidence>
<feature type="transmembrane region" description="Helical" evidence="7">
    <location>
        <begin position="141"/>
        <end position="163"/>
    </location>
</feature>
<comment type="subcellular location">
    <subcellularLocation>
        <location evidence="1">Cell membrane</location>
        <topology evidence="1">Multi-pass membrane protein</topology>
    </subcellularLocation>
</comment>
<dbReference type="InterPro" id="IPR036259">
    <property type="entry name" value="MFS_trans_sf"/>
</dbReference>
<dbReference type="InterPro" id="IPR005829">
    <property type="entry name" value="Sugar_transporter_CS"/>
</dbReference>
<dbReference type="SUPFAM" id="SSF103473">
    <property type="entry name" value="MFS general substrate transporter"/>
    <property type="match status" value="1"/>
</dbReference>
<dbReference type="PROSITE" id="PS00216">
    <property type="entry name" value="SUGAR_TRANSPORT_1"/>
    <property type="match status" value="1"/>
</dbReference>
<feature type="transmembrane region" description="Helical" evidence="7">
    <location>
        <begin position="112"/>
        <end position="129"/>
    </location>
</feature>
<keyword evidence="6 7" id="KW-0472">Membrane</keyword>
<feature type="transmembrane region" description="Helical" evidence="7">
    <location>
        <begin position="306"/>
        <end position="326"/>
    </location>
</feature>
<feature type="transmembrane region" description="Helical" evidence="7">
    <location>
        <begin position="229"/>
        <end position="249"/>
    </location>
</feature>
<dbReference type="GO" id="GO:0022857">
    <property type="term" value="F:transmembrane transporter activity"/>
    <property type="evidence" value="ECO:0007669"/>
    <property type="project" value="InterPro"/>
</dbReference>
<feature type="transmembrane region" description="Helical" evidence="7">
    <location>
        <begin position="473"/>
        <end position="493"/>
    </location>
</feature>
<dbReference type="EMBL" id="CABDVU010000001">
    <property type="protein sequence ID" value="VTN09167.1"/>
    <property type="molecule type" value="Genomic_DNA"/>
</dbReference>
<feature type="transmembrane region" description="Helical" evidence="7">
    <location>
        <begin position="269"/>
        <end position="294"/>
    </location>
</feature>